<reference evidence="7 8" key="1">
    <citation type="journal article" date="2012" name="PLoS Pathog.">
        <title>Diverse lifestyles and strategies of plant pathogenesis encoded in the genomes of eighteen Dothideomycetes fungi.</title>
        <authorList>
            <person name="Ohm R.A."/>
            <person name="Feau N."/>
            <person name="Henrissat B."/>
            <person name="Schoch C.L."/>
            <person name="Horwitz B.A."/>
            <person name="Barry K.W."/>
            <person name="Condon B.J."/>
            <person name="Copeland A.C."/>
            <person name="Dhillon B."/>
            <person name="Glaser F."/>
            <person name="Hesse C.N."/>
            <person name="Kosti I."/>
            <person name="LaButti K."/>
            <person name="Lindquist E.A."/>
            <person name="Lucas S."/>
            <person name="Salamov A.A."/>
            <person name="Bradshaw R.E."/>
            <person name="Ciuffetti L."/>
            <person name="Hamelin R.C."/>
            <person name="Kema G.H.J."/>
            <person name="Lawrence C."/>
            <person name="Scott J.A."/>
            <person name="Spatafora J.W."/>
            <person name="Turgeon B.G."/>
            <person name="de Wit P.J.G.M."/>
            <person name="Zhong S."/>
            <person name="Goodwin S.B."/>
            <person name="Grigoriev I.V."/>
        </authorList>
    </citation>
    <scope>NUCLEOTIDE SEQUENCE [LARGE SCALE GENOMIC DNA]</scope>
    <source>
        <strain evidence="7 8">SO2202</strain>
    </source>
</reference>
<evidence type="ECO:0000259" key="6">
    <source>
        <dbReference type="PROSITE" id="PS50280"/>
    </source>
</evidence>
<dbReference type="HOGENOM" id="CLU_017135_0_0_1"/>
<keyword evidence="8" id="KW-1185">Reference proteome</keyword>
<dbReference type="InterPro" id="IPR046341">
    <property type="entry name" value="SET_dom_sf"/>
</dbReference>
<gene>
    <name evidence="7" type="ORF">SEPMUDRAFT_149624</name>
</gene>
<dbReference type="Gene3D" id="3.90.1420.10">
    <property type="entry name" value="Rubisco LSMT, substrate-binding domain"/>
    <property type="match status" value="1"/>
</dbReference>
<accession>N1QIR9</accession>
<comment type="similarity">
    <text evidence="4">Belongs to the class V-like SAM-binding methyltransferase superfamily. Histone-lysine methyltransferase family. SETD6 subfamily.</text>
</comment>
<evidence type="ECO:0000256" key="3">
    <source>
        <dbReference type="ARBA" id="ARBA00022691"/>
    </source>
</evidence>
<dbReference type="GeneID" id="27902808"/>
<feature type="region of interest" description="Disordered" evidence="5">
    <location>
        <begin position="191"/>
        <end position="211"/>
    </location>
</feature>
<dbReference type="PANTHER" id="PTHR13271">
    <property type="entry name" value="UNCHARACTERIZED PUTATIVE METHYLTRANSFERASE"/>
    <property type="match status" value="1"/>
</dbReference>
<dbReference type="FunFam" id="3.90.1410.10:FF:000007">
    <property type="entry name" value="Ribosomal lysine N-methyltransferase 4"/>
    <property type="match status" value="1"/>
</dbReference>
<dbReference type="InterPro" id="IPR001214">
    <property type="entry name" value="SET_dom"/>
</dbReference>
<dbReference type="InterPro" id="IPR050600">
    <property type="entry name" value="SETD3_SETD6_MTase"/>
</dbReference>
<dbReference type="PIRSF" id="PIRSF011771">
    <property type="entry name" value="RMS1_SET"/>
    <property type="match status" value="1"/>
</dbReference>
<dbReference type="EMBL" id="KB456265">
    <property type="protein sequence ID" value="EMF11715.1"/>
    <property type="molecule type" value="Genomic_DNA"/>
</dbReference>
<evidence type="ECO:0000256" key="4">
    <source>
        <dbReference type="PIRNR" id="PIRNR011771"/>
    </source>
</evidence>
<comment type="function">
    <text evidence="4">S-adenosyl-L-methionine-dependent protein-lysine N-methyltransferase that monomethylates 60S ribosomal protein L42.</text>
</comment>
<dbReference type="STRING" id="692275.N1QIR9"/>
<dbReference type="GO" id="GO:0016279">
    <property type="term" value="F:protein-lysine N-methyltransferase activity"/>
    <property type="evidence" value="ECO:0007669"/>
    <property type="project" value="UniProtKB-UniRule"/>
</dbReference>
<dbReference type="Proteomes" id="UP000016931">
    <property type="component" value="Unassembled WGS sequence"/>
</dbReference>
<keyword evidence="3 4" id="KW-0949">S-adenosyl-L-methionine</keyword>
<protein>
    <recommendedName>
        <fullName evidence="4">Ribosomal lysine N-methyltransferase 4</fullName>
        <ecNumber evidence="4">2.1.1.-</ecNumber>
    </recommendedName>
</protein>
<dbReference type="SUPFAM" id="SSF82199">
    <property type="entry name" value="SET domain"/>
    <property type="match status" value="1"/>
</dbReference>
<dbReference type="SUPFAM" id="SSF81822">
    <property type="entry name" value="RuBisCo LSMT C-terminal, substrate-binding domain"/>
    <property type="match status" value="1"/>
</dbReference>
<evidence type="ECO:0000256" key="5">
    <source>
        <dbReference type="SAM" id="MobiDB-lite"/>
    </source>
</evidence>
<dbReference type="Pfam" id="PF00856">
    <property type="entry name" value="SET"/>
    <property type="match status" value="1"/>
</dbReference>
<dbReference type="OMA" id="RVDWWLE"/>
<dbReference type="GO" id="GO:0032259">
    <property type="term" value="P:methylation"/>
    <property type="evidence" value="ECO:0007669"/>
    <property type="project" value="UniProtKB-KW"/>
</dbReference>
<organism evidence="7 8">
    <name type="scientific">Sphaerulina musiva (strain SO2202)</name>
    <name type="common">Poplar stem canker fungus</name>
    <name type="synonym">Septoria musiva</name>
    <dbReference type="NCBI Taxonomy" id="692275"/>
    <lineage>
        <taxon>Eukaryota</taxon>
        <taxon>Fungi</taxon>
        <taxon>Dikarya</taxon>
        <taxon>Ascomycota</taxon>
        <taxon>Pezizomycotina</taxon>
        <taxon>Dothideomycetes</taxon>
        <taxon>Dothideomycetidae</taxon>
        <taxon>Mycosphaerellales</taxon>
        <taxon>Mycosphaerellaceae</taxon>
        <taxon>Sphaerulina</taxon>
    </lineage>
</organism>
<proteinExistence type="inferred from homology"/>
<feature type="region of interest" description="Disordered" evidence="5">
    <location>
        <begin position="448"/>
        <end position="477"/>
    </location>
</feature>
<feature type="domain" description="SET" evidence="6">
    <location>
        <begin position="29"/>
        <end position="264"/>
    </location>
</feature>
<dbReference type="GO" id="GO:0005634">
    <property type="term" value="C:nucleus"/>
    <property type="evidence" value="ECO:0007669"/>
    <property type="project" value="UniProtKB-SubCell"/>
</dbReference>
<keyword evidence="4" id="KW-0539">Nucleus</keyword>
<name>N1QIR9_SPHMS</name>
<comment type="subcellular location">
    <subcellularLocation>
        <location evidence="4">Nucleus</location>
    </subcellularLocation>
</comment>
<dbReference type="PANTHER" id="PTHR13271:SF34">
    <property type="entry name" value="N-LYSINE METHYLTRANSFERASE SETD6"/>
    <property type="match status" value="1"/>
</dbReference>
<evidence type="ECO:0000313" key="7">
    <source>
        <dbReference type="EMBL" id="EMF11715.1"/>
    </source>
</evidence>
<dbReference type="AlphaFoldDB" id="N1QIR9"/>
<dbReference type="EC" id="2.1.1.-" evidence="4"/>
<sequence length="477" mass="53485">MEPMDIDDFQNASDAFLTWLKNNGATISSSVQLADLRGRAAGRGVVATQDLSEDEELFSIPRASILTNETTDLPANLRKELDHPWLSLILVMVHEYLKGTKSSWYPYFNLLPETFDSLMFWSDEELLSLKGSAVVDKIGKESADSTFTEQLIPLIAQHANIFQTAGRSNDELLSLCHRMGSTIMAYAFDLEKPEPSQPPNQQDDEEWEEEESAISLPKGMIPLADMLNANADHNNAKLFYQDDKVVMKTLHAVRAGEELFNDFGPLPRSDLLRRYGYVTDQYAKYDVVEISEELIKEQAIAIGGGGVQQEEKEKKKKKDLEDKWTYAEEQGITDDAYDIARANCSADREGQQQQFPEELCILLNLLVLPSAEFEKLKKRDKLPKAELTSDAKNLLRAILVHRYADYPVEMLVPSSMGAGGRTARFAMAEQVIMGEKQVLQEAVAAVSEANGNNDNKRKRSAETLEDEANAIRQPAKK</sequence>
<dbReference type="OrthoDB" id="435275at2759"/>
<dbReference type="Gene3D" id="3.90.1410.10">
    <property type="entry name" value="set domain protein methyltransferase, domain 1"/>
    <property type="match status" value="1"/>
</dbReference>
<evidence type="ECO:0000313" key="8">
    <source>
        <dbReference type="Proteomes" id="UP000016931"/>
    </source>
</evidence>
<evidence type="ECO:0000256" key="1">
    <source>
        <dbReference type="ARBA" id="ARBA00022603"/>
    </source>
</evidence>
<feature type="compositionally biased region" description="Acidic residues" evidence="5">
    <location>
        <begin position="202"/>
        <end position="211"/>
    </location>
</feature>
<evidence type="ECO:0000256" key="2">
    <source>
        <dbReference type="ARBA" id="ARBA00022679"/>
    </source>
</evidence>
<dbReference type="PROSITE" id="PS50280">
    <property type="entry name" value="SET"/>
    <property type="match status" value="1"/>
</dbReference>
<dbReference type="InterPro" id="IPR011383">
    <property type="entry name" value="N-lys_methylase_SETD6"/>
</dbReference>
<dbReference type="RefSeq" id="XP_016759836.1">
    <property type="nucleotide sequence ID" value="XM_016905671.1"/>
</dbReference>
<dbReference type="eggNOG" id="KOG1338">
    <property type="taxonomic scope" value="Eukaryota"/>
</dbReference>
<keyword evidence="2 4" id="KW-0808">Transferase</keyword>
<dbReference type="InterPro" id="IPR036464">
    <property type="entry name" value="Rubisco_LSMT_subst-bd_sf"/>
</dbReference>
<keyword evidence="1 4" id="KW-0489">Methyltransferase</keyword>